<dbReference type="EMBL" id="JACJVR010000128">
    <property type="protein sequence ID" value="MBB6695396.1"/>
    <property type="molecule type" value="Genomic_DNA"/>
</dbReference>
<keyword evidence="2" id="KW-1185">Reference proteome</keyword>
<gene>
    <name evidence="1" type="ORF">H7B90_28775</name>
</gene>
<name>A0A841U474_9BACL</name>
<dbReference type="SFLD" id="SFLDG01129">
    <property type="entry name" value="C1.5:_HAD__Beta-PGM__Phosphata"/>
    <property type="match status" value="1"/>
</dbReference>
<dbReference type="PANTHER" id="PTHR43434:SF1">
    <property type="entry name" value="PHOSPHOGLYCOLATE PHOSPHATASE"/>
    <property type="match status" value="1"/>
</dbReference>
<dbReference type="InterPro" id="IPR036412">
    <property type="entry name" value="HAD-like_sf"/>
</dbReference>
<dbReference type="NCBIfam" id="TIGR01549">
    <property type="entry name" value="HAD-SF-IA-v1"/>
    <property type="match status" value="1"/>
</dbReference>
<proteinExistence type="predicted"/>
<evidence type="ECO:0000313" key="2">
    <source>
        <dbReference type="Proteomes" id="UP000553776"/>
    </source>
</evidence>
<dbReference type="InterPro" id="IPR050155">
    <property type="entry name" value="HAD-like_hydrolase_sf"/>
</dbReference>
<keyword evidence="1" id="KW-0378">Hydrolase</keyword>
<dbReference type="InterPro" id="IPR023214">
    <property type="entry name" value="HAD_sf"/>
</dbReference>
<dbReference type="PANTHER" id="PTHR43434">
    <property type="entry name" value="PHOSPHOGLYCOLATE PHOSPHATASE"/>
    <property type="match status" value="1"/>
</dbReference>
<sequence>MAILQADGRTLDVEVVVFDKDGLLFDSQYFWKRLAEARLRELSRLLEPEELCDWIDLFGVRTADEDGEIAGADPNGIFALASPQEEAVITASLLMRRGGGDWGQCREAAVAAFERSDREFAVFDALLPKPGFPAVFDRLREAGIRYGIATSDDSRRTIDSVGRYATVGELAFIVTPADVRRGKPNPDMLEWIAERTGARPERIAMIGDSFIDMQMARQAGCFGIGIPDDPEMREKMRPFADAIVGSLEEIIVTEG</sequence>
<dbReference type="SUPFAM" id="SSF56784">
    <property type="entry name" value="HAD-like"/>
    <property type="match status" value="1"/>
</dbReference>
<dbReference type="GO" id="GO:0008967">
    <property type="term" value="F:phosphoglycolate phosphatase activity"/>
    <property type="evidence" value="ECO:0007669"/>
    <property type="project" value="TreeGrafter"/>
</dbReference>
<accession>A0A841U474</accession>
<dbReference type="Gene3D" id="3.40.50.1000">
    <property type="entry name" value="HAD superfamily/HAD-like"/>
    <property type="match status" value="1"/>
</dbReference>
<dbReference type="InterPro" id="IPR006439">
    <property type="entry name" value="HAD-SF_hydro_IA"/>
</dbReference>
<protein>
    <submittedName>
        <fullName evidence="1">HAD family hydrolase</fullName>
    </submittedName>
</protein>
<evidence type="ECO:0000313" key="1">
    <source>
        <dbReference type="EMBL" id="MBB6695396.1"/>
    </source>
</evidence>
<dbReference type="GO" id="GO:0006281">
    <property type="term" value="P:DNA repair"/>
    <property type="evidence" value="ECO:0007669"/>
    <property type="project" value="TreeGrafter"/>
</dbReference>
<dbReference type="Pfam" id="PF00702">
    <property type="entry name" value="Hydrolase"/>
    <property type="match status" value="1"/>
</dbReference>
<comment type="caution">
    <text evidence="1">The sequence shown here is derived from an EMBL/GenBank/DDBJ whole genome shotgun (WGS) entry which is preliminary data.</text>
</comment>
<dbReference type="RefSeq" id="WP_185139349.1">
    <property type="nucleotide sequence ID" value="NZ_BORM01000014.1"/>
</dbReference>
<dbReference type="PRINTS" id="PR00413">
    <property type="entry name" value="HADHALOGNASE"/>
</dbReference>
<dbReference type="CDD" id="cd01427">
    <property type="entry name" value="HAD_like"/>
    <property type="match status" value="1"/>
</dbReference>
<organism evidence="1 2">
    <name type="scientific">Cohnella xylanilytica</name>
    <dbReference type="NCBI Taxonomy" id="557555"/>
    <lineage>
        <taxon>Bacteria</taxon>
        <taxon>Bacillati</taxon>
        <taxon>Bacillota</taxon>
        <taxon>Bacilli</taxon>
        <taxon>Bacillales</taxon>
        <taxon>Paenibacillaceae</taxon>
        <taxon>Cohnella</taxon>
    </lineage>
</organism>
<dbReference type="Proteomes" id="UP000553776">
    <property type="component" value="Unassembled WGS sequence"/>
</dbReference>
<dbReference type="AlphaFoldDB" id="A0A841U474"/>
<reference evidence="1 2" key="1">
    <citation type="submission" date="2020-08" db="EMBL/GenBank/DDBJ databases">
        <title>Cohnella phylogeny.</title>
        <authorList>
            <person name="Dunlap C."/>
        </authorList>
    </citation>
    <scope>NUCLEOTIDE SEQUENCE [LARGE SCALE GENOMIC DNA]</scope>
    <source>
        <strain evidence="1 2">DSM 25239</strain>
    </source>
</reference>
<dbReference type="SFLD" id="SFLDS00003">
    <property type="entry name" value="Haloacid_Dehalogenase"/>
    <property type="match status" value="1"/>
</dbReference>